<protein>
    <submittedName>
        <fullName evidence="3">HD-GYP domain-containing protein (C-di-GMP phosphodiesterase class II)</fullName>
    </submittedName>
</protein>
<dbReference type="InterPro" id="IPR006674">
    <property type="entry name" value="HD_domain"/>
</dbReference>
<dbReference type="AlphaFoldDB" id="A0A369AZQ4"/>
<dbReference type="PANTHER" id="PTHR43155">
    <property type="entry name" value="CYCLIC DI-GMP PHOSPHODIESTERASE PA4108-RELATED"/>
    <property type="match status" value="1"/>
</dbReference>
<organism evidence="3 4">
    <name type="scientific">Anaerobacterium chartisolvens</name>
    <dbReference type="NCBI Taxonomy" id="1297424"/>
    <lineage>
        <taxon>Bacteria</taxon>
        <taxon>Bacillati</taxon>
        <taxon>Bacillota</taxon>
        <taxon>Clostridia</taxon>
        <taxon>Eubacteriales</taxon>
        <taxon>Oscillospiraceae</taxon>
        <taxon>Anaerobacterium</taxon>
    </lineage>
</organism>
<dbReference type="OrthoDB" id="9804747at2"/>
<gene>
    <name evidence="3" type="ORF">DFR58_11652</name>
</gene>
<feature type="domain" description="HD-GYP" evidence="2">
    <location>
        <begin position="108"/>
        <end position="276"/>
    </location>
</feature>
<dbReference type="PROSITE" id="PS51831">
    <property type="entry name" value="HD"/>
    <property type="match status" value="1"/>
</dbReference>
<accession>A0A369AZQ4</accession>
<evidence type="ECO:0000313" key="4">
    <source>
        <dbReference type="Proteomes" id="UP000253034"/>
    </source>
</evidence>
<dbReference type="PANTHER" id="PTHR43155:SF2">
    <property type="entry name" value="CYCLIC DI-GMP PHOSPHODIESTERASE PA4108"/>
    <property type="match status" value="1"/>
</dbReference>
<evidence type="ECO:0000313" key="3">
    <source>
        <dbReference type="EMBL" id="RCX13818.1"/>
    </source>
</evidence>
<dbReference type="InterPro" id="IPR037522">
    <property type="entry name" value="HD_GYP_dom"/>
</dbReference>
<dbReference type="Proteomes" id="UP000253034">
    <property type="component" value="Unassembled WGS sequence"/>
</dbReference>
<feature type="domain" description="HD" evidence="1">
    <location>
        <begin position="130"/>
        <end position="253"/>
    </location>
</feature>
<evidence type="ECO:0000259" key="1">
    <source>
        <dbReference type="PROSITE" id="PS51831"/>
    </source>
</evidence>
<dbReference type="Gene3D" id="1.10.3210.10">
    <property type="entry name" value="Hypothetical protein af1432"/>
    <property type="match status" value="1"/>
</dbReference>
<comment type="caution">
    <text evidence="3">The sequence shown here is derived from an EMBL/GenBank/DDBJ whole genome shotgun (WGS) entry which is preliminary data.</text>
</comment>
<dbReference type="PROSITE" id="PS51832">
    <property type="entry name" value="HD_GYP"/>
    <property type="match status" value="1"/>
</dbReference>
<dbReference type="InterPro" id="IPR003607">
    <property type="entry name" value="HD/PDEase_dom"/>
</dbReference>
<sequence length="276" mass="31395">MKKVFVSLSECMPGMQMAESIYNEYGAVIVAENTILDDHIIKKLDNLGHHSFRVMEQPEDIIVSNDAESFNIQYNENVDEIKNILHEISIGNNINTKSINNMSDSIISRINENRDVVGCINQIRSVDEYTYTHGINVSLLCMLIGKWMKLPPDKLKAVVQAGLLHDIGKTKILPDILSKPSELTEEEYEEIKKHTVHGYRLLESNGSFSKDICMAVLMHHEREDGTGYPVGLKADKIHEFAKIIAVADIYDAMTSDRAYREKESPFMLQGKHYRHT</sequence>
<dbReference type="SMART" id="SM00471">
    <property type="entry name" value="HDc"/>
    <property type="match status" value="1"/>
</dbReference>
<dbReference type="Pfam" id="PF13487">
    <property type="entry name" value="HD_5"/>
    <property type="match status" value="1"/>
</dbReference>
<reference evidence="3 4" key="1">
    <citation type="submission" date="2018-07" db="EMBL/GenBank/DDBJ databases">
        <title>Genomic Encyclopedia of Type Strains, Phase IV (KMG-IV): sequencing the most valuable type-strain genomes for metagenomic binning, comparative biology and taxonomic classification.</title>
        <authorList>
            <person name="Goeker M."/>
        </authorList>
    </citation>
    <scope>NUCLEOTIDE SEQUENCE [LARGE SCALE GENOMIC DNA]</scope>
    <source>
        <strain evidence="3 4">DSM 27016</strain>
    </source>
</reference>
<dbReference type="SUPFAM" id="SSF109604">
    <property type="entry name" value="HD-domain/PDEase-like"/>
    <property type="match status" value="1"/>
</dbReference>
<evidence type="ECO:0000259" key="2">
    <source>
        <dbReference type="PROSITE" id="PS51832"/>
    </source>
</evidence>
<dbReference type="RefSeq" id="WP_114298455.1">
    <property type="nucleotide sequence ID" value="NZ_QPJT01000016.1"/>
</dbReference>
<dbReference type="CDD" id="cd00077">
    <property type="entry name" value="HDc"/>
    <property type="match status" value="1"/>
</dbReference>
<proteinExistence type="predicted"/>
<dbReference type="EMBL" id="QPJT01000016">
    <property type="protein sequence ID" value="RCX13818.1"/>
    <property type="molecule type" value="Genomic_DNA"/>
</dbReference>
<keyword evidence="4" id="KW-1185">Reference proteome</keyword>
<name>A0A369AZQ4_9FIRM</name>